<accession>D5BU60</accession>
<reference evidence="4 5" key="1">
    <citation type="journal article" date="2010" name="J. Bacteriol.">
        <title>Complete genome sequence of "Candidatus Puniceispirillum marinum" IMCC1322, a representative of the SAR116 clade in the Alphaproteobacteria.</title>
        <authorList>
            <person name="Oh H.M."/>
            <person name="Kwon K.K."/>
            <person name="Kang I."/>
            <person name="Kang S.G."/>
            <person name="Lee J.H."/>
            <person name="Kim S.J."/>
            <person name="Cho J.C."/>
        </authorList>
    </citation>
    <scope>NUCLEOTIDE SEQUENCE [LARGE SCALE GENOMIC DNA]</scope>
    <source>
        <strain evidence="4 5">IMCC1322</strain>
    </source>
</reference>
<feature type="transmembrane region" description="Helical" evidence="2">
    <location>
        <begin position="478"/>
        <end position="495"/>
    </location>
</feature>
<protein>
    <submittedName>
        <fullName evidence="4">Predicted unusual protein kinase</fullName>
        <ecNumber evidence="4">1.14.13.-</ecNumber>
    </submittedName>
</protein>
<dbReference type="AlphaFoldDB" id="D5BU60"/>
<gene>
    <name evidence="4" type="ordered locus">SAR116_1564</name>
</gene>
<evidence type="ECO:0000259" key="3">
    <source>
        <dbReference type="PROSITE" id="PS50011"/>
    </source>
</evidence>
<keyword evidence="2" id="KW-0472">Membrane</keyword>
<dbReference type="Pfam" id="PF03109">
    <property type="entry name" value="ABC1"/>
    <property type="match status" value="1"/>
</dbReference>
<dbReference type="eggNOG" id="COG0661">
    <property type="taxonomic scope" value="Bacteria"/>
</dbReference>
<dbReference type="InterPro" id="IPR000719">
    <property type="entry name" value="Prot_kinase_dom"/>
</dbReference>
<organism evidence="4 5">
    <name type="scientific">Puniceispirillum marinum (strain IMCC1322)</name>
    <dbReference type="NCBI Taxonomy" id="488538"/>
    <lineage>
        <taxon>Bacteria</taxon>
        <taxon>Pseudomonadati</taxon>
        <taxon>Pseudomonadota</taxon>
        <taxon>Alphaproteobacteria</taxon>
        <taxon>Candidatus Puniceispirillales</taxon>
        <taxon>Candidatus Puniceispirillaceae</taxon>
        <taxon>Candidatus Puniceispirillum</taxon>
    </lineage>
</organism>
<keyword evidence="2" id="KW-0812">Transmembrane</keyword>
<keyword evidence="2" id="KW-1133">Transmembrane helix</keyword>
<dbReference type="PANTHER" id="PTHR10566:SF113">
    <property type="entry name" value="PROTEIN ACTIVITY OF BC1 COMPLEX KINASE 7, CHLOROPLASTIC"/>
    <property type="match status" value="1"/>
</dbReference>
<keyword evidence="5" id="KW-1185">Reference proteome</keyword>
<dbReference type="InterPro" id="IPR004147">
    <property type="entry name" value="ABC1_dom"/>
</dbReference>
<name>D5BU60_PUNMI</name>
<evidence type="ECO:0000313" key="5">
    <source>
        <dbReference type="Proteomes" id="UP000007460"/>
    </source>
</evidence>
<dbReference type="GO" id="GO:0016491">
    <property type="term" value="F:oxidoreductase activity"/>
    <property type="evidence" value="ECO:0007669"/>
    <property type="project" value="UniProtKB-KW"/>
</dbReference>
<keyword evidence="4" id="KW-0560">Oxidoreductase</keyword>
<dbReference type="EC" id="1.14.13.-" evidence="4"/>
<evidence type="ECO:0000256" key="1">
    <source>
        <dbReference type="ARBA" id="ARBA00009670"/>
    </source>
</evidence>
<dbReference type="PANTHER" id="PTHR10566">
    <property type="entry name" value="CHAPERONE-ACTIVITY OF BC1 COMPLEX CABC1 -RELATED"/>
    <property type="match status" value="1"/>
</dbReference>
<dbReference type="InterPro" id="IPR050154">
    <property type="entry name" value="UbiB_kinase"/>
</dbReference>
<dbReference type="SUPFAM" id="SSF56112">
    <property type="entry name" value="Protein kinase-like (PK-like)"/>
    <property type="match status" value="1"/>
</dbReference>
<evidence type="ECO:0000256" key="2">
    <source>
        <dbReference type="SAM" id="Phobius"/>
    </source>
</evidence>
<keyword evidence="4" id="KW-0808">Transferase</keyword>
<evidence type="ECO:0000313" key="4">
    <source>
        <dbReference type="EMBL" id="ADE39807.1"/>
    </source>
</evidence>
<dbReference type="HOGENOM" id="CLU_006533_0_0_5"/>
<dbReference type="GO" id="GO:0005524">
    <property type="term" value="F:ATP binding"/>
    <property type="evidence" value="ECO:0007669"/>
    <property type="project" value="InterPro"/>
</dbReference>
<dbReference type="Proteomes" id="UP000007460">
    <property type="component" value="Chromosome"/>
</dbReference>
<dbReference type="GO" id="GO:0004672">
    <property type="term" value="F:protein kinase activity"/>
    <property type="evidence" value="ECO:0007669"/>
    <property type="project" value="InterPro"/>
</dbReference>
<comment type="similarity">
    <text evidence="1">Belongs to the protein kinase superfamily. ADCK protein kinase family.</text>
</comment>
<feature type="domain" description="Protein kinase" evidence="3">
    <location>
        <begin position="124"/>
        <end position="478"/>
    </location>
</feature>
<dbReference type="STRING" id="488538.SAR116_1564"/>
<sequence>MLRALFRLPHIGWHLGRAGVLGHIARITLLPSWLRRICKLLDRLVRSQSATRDAGTALAEALTRLGPGFIKFGQALSTRADLMGPEMTYALSQLQDRLPPFDARLAIASVERETGQSLDDIFTSFDKNAVAAASIAQVHKAVLRDGRAVAVKLLRPDIERQMRADTSLFFSLALILQWLAPGLERLKLVTAVEQFVELSDMELDLRLEAAAAGRLADNLADDDGIYVPWVGLERSTPRMLIIEWIDGIRIDDIPALEAAGHDITKLTEYAAISFFNQVFRDGYFHADMHPGNIFVGADGRLVPIDFGIMGHLGFSDRMFLARLLSAMLDRDYDLVAKLHYDAGMLDEKVSLHHFSQSIRAVADPVMGKALGDVSLGTVLGQILQLSTRFDISIQPQFNLLQKTMMMAEGVARQLNPGADMWALSRPLAADWMQDQAGLAKRAEQFLEDALMVASRLPRILQDLEQRQHHTPMVKAPRWPGIVALIALALAIGAVWH</sequence>
<dbReference type="KEGG" id="apb:SAR116_1564"/>
<dbReference type="InterPro" id="IPR011009">
    <property type="entry name" value="Kinase-like_dom_sf"/>
</dbReference>
<dbReference type="EMBL" id="CP001751">
    <property type="protein sequence ID" value="ADE39807.1"/>
    <property type="molecule type" value="Genomic_DNA"/>
</dbReference>
<dbReference type="PROSITE" id="PS50011">
    <property type="entry name" value="PROTEIN_KINASE_DOM"/>
    <property type="match status" value="1"/>
</dbReference>
<proteinExistence type="inferred from homology"/>
<keyword evidence="4" id="KW-0418">Kinase</keyword>